<evidence type="ECO:0000259" key="1">
    <source>
        <dbReference type="Pfam" id="PF02627"/>
    </source>
</evidence>
<dbReference type="InterPro" id="IPR003779">
    <property type="entry name" value="CMD-like"/>
</dbReference>
<dbReference type="PANTHER" id="PTHR33570:SF2">
    <property type="entry name" value="CARBOXYMUCONOLACTONE DECARBOXYLASE-LIKE DOMAIN-CONTAINING PROTEIN"/>
    <property type="match status" value="1"/>
</dbReference>
<organism evidence="2 3">
    <name type="scientific">Candidatus Onthousia excrementipullorum</name>
    <dbReference type="NCBI Taxonomy" id="2840884"/>
    <lineage>
        <taxon>Bacteria</taxon>
        <taxon>Bacillati</taxon>
        <taxon>Bacillota</taxon>
        <taxon>Bacilli</taxon>
        <taxon>Candidatus Onthousia</taxon>
    </lineage>
</organism>
<dbReference type="Gene3D" id="1.20.1290.10">
    <property type="entry name" value="AhpD-like"/>
    <property type="match status" value="1"/>
</dbReference>
<dbReference type="SUPFAM" id="SSF69118">
    <property type="entry name" value="AhpD-like"/>
    <property type="match status" value="1"/>
</dbReference>
<dbReference type="PANTHER" id="PTHR33570">
    <property type="entry name" value="4-CARBOXYMUCONOLACTONE DECARBOXYLASE FAMILY PROTEIN"/>
    <property type="match status" value="1"/>
</dbReference>
<dbReference type="AlphaFoldDB" id="A0A9D1DVR9"/>
<dbReference type="Proteomes" id="UP000824232">
    <property type="component" value="Unassembled WGS sequence"/>
</dbReference>
<feature type="domain" description="Carboxymuconolactone decarboxylase-like" evidence="1">
    <location>
        <begin position="132"/>
        <end position="209"/>
    </location>
</feature>
<proteinExistence type="predicted"/>
<dbReference type="InterPro" id="IPR052512">
    <property type="entry name" value="4CMD/NDH-1_regulator"/>
</dbReference>
<dbReference type="Pfam" id="PF02627">
    <property type="entry name" value="CMD"/>
    <property type="match status" value="1"/>
</dbReference>
<name>A0A9D1DVR9_9FIRM</name>
<sequence>MEVDYIVNNFINNDIKTNIDERRKYLTLLPALISTNSKEIFKDKLMEAINYVDKESLKEAVYQTVPYLGVGKVYPFLVITEEVLGKTNEASTTNNDNRYSKGLETQYNLFGKENIDKSRNNESEDFKFIWDYLASYCFGDFYTRKYLSDKERELITFATLASFQDVTPQLSSHIYANLELGNSKELLVEVVKNLVPYLGFPRSLNTINLIKNITEKGEDK</sequence>
<evidence type="ECO:0000313" key="3">
    <source>
        <dbReference type="Proteomes" id="UP000824232"/>
    </source>
</evidence>
<comment type="caution">
    <text evidence="2">The sequence shown here is derived from an EMBL/GenBank/DDBJ whole genome shotgun (WGS) entry which is preliminary data.</text>
</comment>
<dbReference type="GO" id="GO:0051920">
    <property type="term" value="F:peroxiredoxin activity"/>
    <property type="evidence" value="ECO:0007669"/>
    <property type="project" value="InterPro"/>
</dbReference>
<reference evidence="2" key="2">
    <citation type="journal article" date="2021" name="PeerJ">
        <title>Extensive microbial diversity within the chicken gut microbiome revealed by metagenomics and culture.</title>
        <authorList>
            <person name="Gilroy R."/>
            <person name="Ravi A."/>
            <person name="Getino M."/>
            <person name="Pursley I."/>
            <person name="Horton D.L."/>
            <person name="Alikhan N.F."/>
            <person name="Baker D."/>
            <person name="Gharbi K."/>
            <person name="Hall N."/>
            <person name="Watson M."/>
            <person name="Adriaenssens E.M."/>
            <person name="Foster-Nyarko E."/>
            <person name="Jarju S."/>
            <person name="Secka A."/>
            <person name="Antonio M."/>
            <person name="Oren A."/>
            <person name="Chaudhuri R.R."/>
            <person name="La Ragione R."/>
            <person name="Hildebrand F."/>
            <person name="Pallen M.J."/>
        </authorList>
    </citation>
    <scope>NUCLEOTIDE SEQUENCE</scope>
    <source>
        <strain evidence="2">CHK184-20233</strain>
    </source>
</reference>
<dbReference type="InterPro" id="IPR029032">
    <property type="entry name" value="AhpD-like"/>
</dbReference>
<protein>
    <submittedName>
        <fullName evidence="2">Carboxymuconolactone decarboxylase family protein</fullName>
    </submittedName>
</protein>
<accession>A0A9D1DVR9</accession>
<reference evidence="2" key="1">
    <citation type="submission" date="2020-10" db="EMBL/GenBank/DDBJ databases">
        <authorList>
            <person name="Gilroy R."/>
        </authorList>
    </citation>
    <scope>NUCLEOTIDE SEQUENCE</scope>
    <source>
        <strain evidence="2">CHK184-20233</strain>
    </source>
</reference>
<dbReference type="EMBL" id="DVHC01000064">
    <property type="protein sequence ID" value="HIR59761.1"/>
    <property type="molecule type" value="Genomic_DNA"/>
</dbReference>
<evidence type="ECO:0000313" key="2">
    <source>
        <dbReference type="EMBL" id="HIR59761.1"/>
    </source>
</evidence>
<gene>
    <name evidence="2" type="ORF">IAB38_06890</name>
</gene>